<evidence type="ECO:0000313" key="3">
    <source>
        <dbReference type="Proteomes" id="UP000598360"/>
    </source>
</evidence>
<reference evidence="2" key="1">
    <citation type="submission" date="2020-10" db="EMBL/GenBank/DDBJ databases">
        <title>Diversity and distribution of actinomycetes associated with coral in the coast of Hainan.</title>
        <authorList>
            <person name="Li F."/>
        </authorList>
    </citation>
    <scope>NUCLEOTIDE SEQUENCE</scope>
    <source>
        <strain evidence="2">HNM0983</strain>
    </source>
</reference>
<dbReference type="EMBL" id="JADEYC010000009">
    <property type="protein sequence ID" value="MBE9374169.1"/>
    <property type="molecule type" value="Genomic_DNA"/>
</dbReference>
<dbReference type="Proteomes" id="UP000598360">
    <property type="component" value="Unassembled WGS sequence"/>
</dbReference>
<evidence type="ECO:0000313" key="2">
    <source>
        <dbReference type="EMBL" id="MBE9374169.1"/>
    </source>
</evidence>
<protein>
    <submittedName>
        <fullName evidence="2">DUF4244 domain-containing protein</fullName>
    </submittedName>
</protein>
<proteinExistence type="predicted"/>
<dbReference type="Pfam" id="PF14029">
    <property type="entry name" value="DUF4244"/>
    <property type="match status" value="1"/>
</dbReference>
<comment type="caution">
    <text evidence="2">The sequence shown here is derived from an EMBL/GenBank/DDBJ whole genome shotgun (WGS) entry which is preliminary data.</text>
</comment>
<accession>A0A929FZ99</accession>
<keyword evidence="3" id="KW-1185">Reference proteome</keyword>
<keyword evidence="1" id="KW-0472">Membrane</keyword>
<keyword evidence="1" id="KW-1133">Transmembrane helix</keyword>
<dbReference type="RefSeq" id="WP_193927596.1">
    <property type="nucleotide sequence ID" value="NZ_JADEYC010000009.1"/>
</dbReference>
<keyword evidence="1" id="KW-0812">Transmembrane</keyword>
<name>A0A929FZ99_9PSEU</name>
<evidence type="ECO:0000256" key="1">
    <source>
        <dbReference type="SAM" id="Phobius"/>
    </source>
</evidence>
<organism evidence="2 3">
    <name type="scientific">Saccharopolyspora montiporae</name>
    <dbReference type="NCBI Taxonomy" id="2781240"/>
    <lineage>
        <taxon>Bacteria</taxon>
        <taxon>Bacillati</taxon>
        <taxon>Actinomycetota</taxon>
        <taxon>Actinomycetes</taxon>
        <taxon>Pseudonocardiales</taxon>
        <taxon>Pseudonocardiaceae</taxon>
        <taxon>Saccharopolyspora</taxon>
    </lineage>
</organism>
<dbReference type="AlphaFoldDB" id="A0A929FZ99"/>
<sequence>MSRLGETKVGRRGWLDRIRCALRGDAGMSTAEYAMGTVAAVAFAAVLYTVVTGDAAEAGLTALIERGLRGGEP</sequence>
<gene>
    <name evidence="2" type="ORF">IQ251_06880</name>
</gene>
<dbReference type="InterPro" id="IPR025338">
    <property type="entry name" value="DUF4244"/>
</dbReference>
<feature type="transmembrane region" description="Helical" evidence="1">
    <location>
        <begin position="33"/>
        <end position="51"/>
    </location>
</feature>